<evidence type="ECO:0000313" key="2">
    <source>
        <dbReference type="Proteomes" id="UP001153954"/>
    </source>
</evidence>
<dbReference type="EMBL" id="CAKOGL010000009">
    <property type="protein sequence ID" value="CAH2090571.1"/>
    <property type="molecule type" value="Genomic_DNA"/>
</dbReference>
<sequence length="176" mass="19569">MCFPTSISKPLESDSDVIETSSVVSRSSICDRKISFLCTTPRRGTDIQMDMIMVVANELLQNCKKALESEGKIKKEAKATYTACRFYVNNNNSAVTLRLLKQAQVQSGGGAILQSLVAEMHLVRKEVSDSLKEIPIVRSWLGHETRETFRNIKECLRANARSNNNKASSLQDADAK</sequence>
<dbReference type="Proteomes" id="UP001153954">
    <property type="component" value="Unassembled WGS sequence"/>
</dbReference>
<dbReference type="AlphaFoldDB" id="A0AAU9TTR5"/>
<protein>
    <submittedName>
        <fullName evidence="1">Uncharacterized protein</fullName>
    </submittedName>
</protein>
<comment type="caution">
    <text evidence="1">The sequence shown here is derived from an EMBL/GenBank/DDBJ whole genome shotgun (WGS) entry which is preliminary data.</text>
</comment>
<proteinExistence type="predicted"/>
<gene>
    <name evidence="1" type="ORF">EEDITHA_LOCUS6512</name>
</gene>
<name>A0AAU9TTR5_EUPED</name>
<organism evidence="1 2">
    <name type="scientific">Euphydryas editha</name>
    <name type="common">Edith's checkerspot</name>
    <dbReference type="NCBI Taxonomy" id="104508"/>
    <lineage>
        <taxon>Eukaryota</taxon>
        <taxon>Metazoa</taxon>
        <taxon>Ecdysozoa</taxon>
        <taxon>Arthropoda</taxon>
        <taxon>Hexapoda</taxon>
        <taxon>Insecta</taxon>
        <taxon>Pterygota</taxon>
        <taxon>Neoptera</taxon>
        <taxon>Endopterygota</taxon>
        <taxon>Lepidoptera</taxon>
        <taxon>Glossata</taxon>
        <taxon>Ditrysia</taxon>
        <taxon>Papilionoidea</taxon>
        <taxon>Nymphalidae</taxon>
        <taxon>Nymphalinae</taxon>
        <taxon>Euphydryas</taxon>
    </lineage>
</organism>
<keyword evidence="2" id="KW-1185">Reference proteome</keyword>
<evidence type="ECO:0000313" key="1">
    <source>
        <dbReference type="EMBL" id="CAH2090571.1"/>
    </source>
</evidence>
<accession>A0AAU9TTR5</accession>
<reference evidence="1" key="1">
    <citation type="submission" date="2022-03" db="EMBL/GenBank/DDBJ databases">
        <authorList>
            <person name="Tunstrom K."/>
        </authorList>
    </citation>
    <scope>NUCLEOTIDE SEQUENCE</scope>
</reference>